<evidence type="ECO:0000313" key="1">
    <source>
        <dbReference type="EMBL" id="CAK0820581.1"/>
    </source>
</evidence>
<gene>
    <name evidence="1" type="ORF">PCOR1329_LOCUS22199</name>
</gene>
<comment type="caution">
    <text evidence="1">The sequence shown here is derived from an EMBL/GenBank/DDBJ whole genome shotgun (WGS) entry which is preliminary data.</text>
</comment>
<accession>A0ABN9RQE4</accession>
<dbReference type="EMBL" id="CAUYUJ010007380">
    <property type="protein sequence ID" value="CAK0820581.1"/>
    <property type="molecule type" value="Genomic_DNA"/>
</dbReference>
<name>A0ABN9RQE4_9DINO</name>
<proteinExistence type="predicted"/>
<reference evidence="1" key="1">
    <citation type="submission" date="2023-10" db="EMBL/GenBank/DDBJ databases">
        <authorList>
            <person name="Chen Y."/>
            <person name="Shah S."/>
            <person name="Dougan E. K."/>
            <person name="Thang M."/>
            <person name="Chan C."/>
        </authorList>
    </citation>
    <scope>NUCLEOTIDE SEQUENCE [LARGE SCALE GENOMIC DNA]</scope>
</reference>
<dbReference type="Proteomes" id="UP001189429">
    <property type="component" value="Unassembled WGS sequence"/>
</dbReference>
<protein>
    <submittedName>
        <fullName evidence="1">Uncharacterized protein</fullName>
    </submittedName>
</protein>
<sequence>ALACLAEFACEDPSHFGKNQALEWILKGQELFACSWDTVQIFPPKNVTDAELADRACIRSPDKVRVLGLRNCDLKIISAAVNHATRPALQALAPLCQRGFVPGRNFGVNILELDVSSRMLSVTPRASRDIPVLFSLGIMQGCPLSGTLHALGAAAFLVDLAEKVEGPQVGLIRACADDIGGALRSAQALSEVSQVMSCASAMANLDLKAAKCKVAPLFWALLRDAGQGAVTTLSYVAQLCWPPKSALHPELSVLAQVFRPPLGALHLDACTRAATLTFQCWPQRLARLRAHADEHPDWATLDMLAAGLPCPNFWKAPAFVENLEAHSRGVILMFAPAPIPERIAGQHARSLCYVDWDACQAVLRSVSAEFGCPMPAYSLDHTPVVLTAYVTVGLFLNGTRTGNKKGGLQRVDDVAADHFELWLRDAVLAIHVVGSNRVLCSSDAVFASDAVGSNCVLCSSDAVFAGVRMRSADGGFWVVDCVDVSSFVRCLDVAALTSGFDGSDFVRCFGGAVLAYDVDDRRPVACASDLHQPTPAQAHTITWGKKTAVVIANPLAAVAADALPLEAGRWGG</sequence>
<feature type="non-terminal residue" evidence="1">
    <location>
        <position position="1"/>
    </location>
</feature>
<feature type="non-terminal residue" evidence="1">
    <location>
        <position position="572"/>
    </location>
</feature>
<evidence type="ECO:0000313" key="2">
    <source>
        <dbReference type="Proteomes" id="UP001189429"/>
    </source>
</evidence>
<keyword evidence="2" id="KW-1185">Reference proteome</keyword>
<organism evidence="1 2">
    <name type="scientific">Prorocentrum cordatum</name>
    <dbReference type="NCBI Taxonomy" id="2364126"/>
    <lineage>
        <taxon>Eukaryota</taxon>
        <taxon>Sar</taxon>
        <taxon>Alveolata</taxon>
        <taxon>Dinophyceae</taxon>
        <taxon>Prorocentrales</taxon>
        <taxon>Prorocentraceae</taxon>
        <taxon>Prorocentrum</taxon>
    </lineage>
</organism>